<dbReference type="AlphaFoldDB" id="A0A9J6BVA4"/>
<feature type="compositionally biased region" description="Basic and acidic residues" evidence="1">
    <location>
        <begin position="400"/>
        <end position="409"/>
    </location>
</feature>
<name>A0A9J6BVA4_POLVA</name>
<reference evidence="4" key="1">
    <citation type="submission" date="2021-03" db="EMBL/GenBank/DDBJ databases">
        <title>Chromosome level genome of the anhydrobiotic midge Polypedilum vanderplanki.</title>
        <authorList>
            <person name="Yoshida Y."/>
            <person name="Kikawada T."/>
            <person name="Gusev O."/>
        </authorList>
    </citation>
    <scope>NUCLEOTIDE SEQUENCE</scope>
    <source>
        <strain evidence="4">NIAS01</strain>
        <tissue evidence="4">Whole body or cell culture</tissue>
    </source>
</reference>
<feature type="compositionally biased region" description="Basic and acidic residues" evidence="1">
    <location>
        <begin position="262"/>
        <end position="273"/>
    </location>
</feature>
<proteinExistence type="predicted"/>
<protein>
    <submittedName>
        <fullName evidence="4">Uncharacterized protein</fullName>
    </submittedName>
</protein>
<gene>
    <name evidence="4" type="ORF">PVAND_003504</name>
</gene>
<evidence type="ECO:0000313" key="4">
    <source>
        <dbReference type="EMBL" id="KAG5673459.1"/>
    </source>
</evidence>
<feature type="transmembrane region" description="Helical" evidence="2">
    <location>
        <begin position="557"/>
        <end position="577"/>
    </location>
</feature>
<feature type="region of interest" description="Disordered" evidence="1">
    <location>
        <begin position="362"/>
        <end position="409"/>
    </location>
</feature>
<organism evidence="4 5">
    <name type="scientific">Polypedilum vanderplanki</name>
    <name type="common">Sleeping chironomid midge</name>
    <dbReference type="NCBI Taxonomy" id="319348"/>
    <lineage>
        <taxon>Eukaryota</taxon>
        <taxon>Metazoa</taxon>
        <taxon>Ecdysozoa</taxon>
        <taxon>Arthropoda</taxon>
        <taxon>Hexapoda</taxon>
        <taxon>Insecta</taxon>
        <taxon>Pterygota</taxon>
        <taxon>Neoptera</taxon>
        <taxon>Endopterygota</taxon>
        <taxon>Diptera</taxon>
        <taxon>Nematocera</taxon>
        <taxon>Chironomoidea</taxon>
        <taxon>Chironomidae</taxon>
        <taxon>Chironominae</taxon>
        <taxon>Polypedilum</taxon>
        <taxon>Polypedilum</taxon>
    </lineage>
</organism>
<sequence>MKSFVLVLIFLCARRTLSIPILSLDDTKLDSIVISEIDLPTESSVVIIDQEISKEPESSFHDLIEKYDENFIKNIKDDVNVHKRSSNDEESLEIDAGGKSIIEKIQISDPDVRKEFENELSQNQNQIIQEEEEPTTENSENVITDYDPNYASKMIVLSDTIENATKLTVHEKEILQVHLVEQIIHQAENESTFTTIVPDESFSHHEVIKNPEVVEVMEHIVFETDSELKLHEHTTVNSIVEVKLDIDPIEIIPKDRHRLGRDEDVDKSTDANDKFAGFDGIPTKDLTPPGEETTEPDSFFKENAEEEEESVVDTLRETLEYVAIYGKSLDIEPTTVEPVTEIVEVNTKITVDEIQVGKEIELEGKSSEEESSQQSLPNKSSEEHSVASVKKYTDDSSEENVGKETFVEESKGDLRSLEFPTVTQRPNVLPEDIFKSVPCHEIKKKDHPTLPLENAERKIDIEEVAEENSLIVTVTALYETFEEITTTVSDGLKLTNDFKHNVQSFREHSEENKIVLDTHNEAISSKNSKIPLVGVNEMMLMTLKEQPIKDEKENIELALAVIPYIGIGTAVILIGFFKLIRRRTSQIAYY</sequence>
<evidence type="ECO:0000256" key="2">
    <source>
        <dbReference type="SAM" id="Phobius"/>
    </source>
</evidence>
<feature type="chain" id="PRO_5039910341" evidence="3">
    <location>
        <begin position="19"/>
        <end position="590"/>
    </location>
</feature>
<dbReference type="Proteomes" id="UP001107558">
    <property type="component" value="Chromosome 3"/>
</dbReference>
<accession>A0A9J6BVA4</accession>
<evidence type="ECO:0000256" key="3">
    <source>
        <dbReference type="SAM" id="SignalP"/>
    </source>
</evidence>
<dbReference type="EMBL" id="JADBJN010000003">
    <property type="protein sequence ID" value="KAG5673459.1"/>
    <property type="molecule type" value="Genomic_DNA"/>
</dbReference>
<keyword evidence="5" id="KW-1185">Reference proteome</keyword>
<evidence type="ECO:0000256" key="1">
    <source>
        <dbReference type="SAM" id="MobiDB-lite"/>
    </source>
</evidence>
<keyword evidence="3" id="KW-0732">Signal</keyword>
<keyword evidence="2" id="KW-0472">Membrane</keyword>
<comment type="caution">
    <text evidence="4">The sequence shown here is derived from an EMBL/GenBank/DDBJ whole genome shotgun (WGS) entry which is preliminary data.</text>
</comment>
<feature type="region of interest" description="Disordered" evidence="1">
    <location>
        <begin position="262"/>
        <end position="311"/>
    </location>
</feature>
<dbReference type="OrthoDB" id="7791127at2759"/>
<feature type="signal peptide" evidence="3">
    <location>
        <begin position="1"/>
        <end position="18"/>
    </location>
</feature>
<keyword evidence="2" id="KW-1133">Transmembrane helix</keyword>
<evidence type="ECO:0000313" key="5">
    <source>
        <dbReference type="Proteomes" id="UP001107558"/>
    </source>
</evidence>
<keyword evidence="2" id="KW-0812">Transmembrane</keyword>